<dbReference type="KEGG" id="bbet:F8237_35260"/>
<evidence type="ECO:0000313" key="2">
    <source>
        <dbReference type="EMBL" id="QFI77568.1"/>
    </source>
</evidence>
<proteinExistence type="predicted"/>
<dbReference type="SUPFAM" id="SSF56349">
    <property type="entry name" value="DNA breaking-rejoining enzymes"/>
    <property type="match status" value="1"/>
</dbReference>
<sequence length="375" mass="42433">MRIERDGENHADISILKLRRQAFLDVVGDRTPDKYFPSHLQAFVSRMQYWPANVTKRADMEGKSTRDVLEENKTFALKTMKDSYVANVRTMMRYSMQDNHYRDPFAGVKIAYPQTLIPSKPREGVAMDVTNRVFRNGVASGFLDEAMLPLLAKLTSRRLGLLTFLRADDIRQKDDVWIAQTDGIVEVKDEKTGKKSWRRVPIKTSESMTFYVLHNYLDEIGFVAWMRSRKGFIFEAAREHPDPSKYMSKTMQNHMKRCGAKGGEVFHSLRGDAIDEMRGADIEGRARRLQSGHEQCTTTTVSARSRPNNASTSPVGRFRRESTGLYSGGLISMRGAVAELVGIEGGVVSGVINLESSGVEASDWRLRHDQAYHEA</sequence>
<dbReference type="GO" id="GO:0006310">
    <property type="term" value="P:DNA recombination"/>
    <property type="evidence" value="ECO:0007669"/>
    <property type="project" value="UniProtKB-KW"/>
</dbReference>
<accession>A0A5P6PHC5</accession>
<dbReference type="Proteomes" id="UP000325641">
    <property type="component" value="Plasmid pBbPL7HG1"/>
</dbReference>
<gene>
    <name evidence="2" type="ORF">F8237_35260</name>
</gene>
<evidence type="ECO:0000256" key="1">
    <source>
        <dbReference type="ARBA" id="ARBA00023172"/>
    </source>
</evidence>
<reference evidence="3" key="1">
    <citation type="submission" date="2019-10" db="EMBL/GenBank/DDBJ databases">
        <title>Complete Genome Sequence of Bradyrhizobium betae type strain PL7HG1T.</title>
        <authorList>
            <person name="Bromfield E.S.P."/>
            <person name="Cloutier S."/>
        </authorList>
    </citation>
    <scope>NUCLEOTIDE SEQUENCE [LARGE SCALE GENOMIC DNA]</scope>
    <source>
        <strain evidence="3">PL7HG1</strain>
        <plasmid evidence="3">pbbpl7hg1</plasmid>
    </source>
</reference>
<dbReference type="RefSeq" id="WP_151650824.1">
    <property type="nucleotide sequence ID" value="NZ_CP044544.1"/>
</dbReference>
<protein>
    <recommendedName>
        <fullName evidence="4">Tyr recombinase domain-containing protein</fullName>
    </recommendedName>
</protein>
<organism evidence="2 3">
    <name type="scientific">Bradyrhizobium betae</name>
    <dbReference type="NCBI Taxonomy" id="244734"/>
    <lineage>
        <taxon>Bacteria</taxon>
        <taxon>Pseudomonadati</taxon>
        <taxon>Pseudomonadota</taxon>
        <taxon>Alphaproteobacteria</taxon>
        <taxon>Hyphomicrobiales</taxon>
        <taxon>Nitrobacteraceae</taxon>
        <taxon>Bradyrhizobium</taxon>
    </lineage>
</organism>
<keyword evidence="1" id="KW-0233">DNA recombination</keyword>
<dbReference type="InterPro" id="IPR011010">
    <property type="entry name" value="DNA_brk_join_enz"/>
</dbReference>
<dbReference type="AlphaFoldDB" id="A0A5P6PHC5"/>
<dbReference type="GO" id="GO:0015074">
    <property type="term" value="P:DNA integration"/>
    <property type="evidence" value="ECO:0007669"/>
    <property type="project" value="InterPro"/>
</dbReference>
<keyword evidence="2" id="KW-0614">Plasmid</keyword>
<evidence type="ECO:0008006" key="4">
    <source>
        <dbReference type="Google" id="ProtNLM"/>
    </source>
</evidence>
<name>A0A5P6PHC5_9BRAD</name>
<dbReference type="Gene3D" id="1.10.443.10">
    <property type="entry name" value="Intergrase catalytic core"/>
    <property type="match status" value="1"/>
</dbReference>
<evidence type="ECO:0000313" key="3">
    <source>
        <dbReference type="Proteomes" id="UP000325641"/>
    </source>
</evidence>
<dbReference type="GO" id="GO:0003677">
    <property type="term" value="F:DNA binding"/>
    <property type="evidence" value="ECO:0007669"/>
    <property type="project" value="InterPro"/>
</dbReference>
<dbReference type="EMBL" id="CP044544">
    <property type="protein sequence ID" value="QFI77568.1"/>
    <property type="molecule type" value="Genomic_DNA"/>
</dbReference>
<dbReference type="OrthoDB" id="8243411at2"/>
<dbReference type="InterPro" id="IPR013762">
    <property type="entry name" value="Integrase-like_cat_sf"/>
</dbReference>
<geneLocation type="plasmid" evidence="3">
    <name>pbbpl7hg1</name>
</geneLocation>